<organism evidence="1 2">
    <name type="scientific">Chaetomium tenue</name>
    <dbReference type="NCBI Taxonomy" id="1854479"/>
    <lineage>
        <taxon>Eukaryota</taxon>
        <taxon>Fungi</taxon>
        <taxon>Dikarya</taxon>
        <taxon>Ascomycota</taxon>
        <taxon>Pezizomycotina</taxon>
        <taxon>Sordariomycetes</taxon>
        <taxon>Sordariomycetidae</taxon>
        <taxon>Sordariales</taxon>
        <taxon>Chaetomiaceae</taxon>
        <taxon>Chaetomium</taxon>
    </lineage>
</organism>
<sequence length="920" mass="102901">METSNMASGNGSVLSDPAPLSMGWSSPNKQSLGDFSAANLLTLGSPDFNKHMYELRPSTEIDATRLKVPGWTDLSEADERELIQRIAKWMDTLSHPIDLDQVNDRLLQFQASGLPVTRPPPASWTTTPDKEESHRCLIVRETVAYNALVGDGGWPWYSFDLLDGVSRDHEDHREMLGTLGLDNGGDVYRTQFMRWKKFRRWQADNRGIFDIETDLRKKQAHDALEKKSLGLDPPCHDPEWERKRLTEERTREHRNCVKLGVAKMQGENRFPVYVQAAQTRLKRHSFTRGFQPAQDHLHQDQLTTWIEYLNYEYWVQDGLVDRAARCQLEYEKTLKALFDERIVVQGETPESFIESHNLPELEYERDRAETAVKEAESNIAARQEALGDTNNMQALTTKAVFCKRAKEKADKHLFLLQWTLDQVPLIEAGMMEGGDVTTPGGRKGRPDHKGNLDGPNPQMHQPHALTPEEVVPPAGRPGRTHSSPSPKRLRSDVDEGDGEGPEGATTKRLRLDAQAVRGTQPAPELQVPVVPSTLSSAKRTRSDNDNEEESEAPIAKRLKPNAQIFRSHQPGKEMRCTRGRQAPKGEYVVAALNNEAAMEEGPQRPADTGPTAAAKRSHQAQPPTRRSSRIAGRVQAEEPSVKAAATDLKATEALPEPVPEPIAHASKKKPAVAKVQSAAPLGKKSQPKEKSEPNSPKPAKPLPKKGRPKAQPAKSLPRKAPAKADPVEKAPVKAGPMKKPETKKAPAKKALAKKAPVKQQQPKMVQPEKSPVKKPETRKAQPKKAQPKKTQPKRTQPKRVQPKRAQPKQGQPKKTQPKRVQPKRAQPKQGQPKKTQPKRVQPKRAQPKQGQPKETQPKKTRRKRGSAKKSEPKKAPVKKAPARKAPVKKPDPKRVRSKKPETERAQPRRVQPKRIPPKKT</sequence>
<evidence type="ECO:0000313" key="1">
    <source>
        <dbReference type="EMBL" id="KAH6636366.1"/>
    </source>
</evidence>
<keyword evidence="2" id="KW-1185">Reference proteome</keyword>
<evidence type="ECO:0000313" key="2">
    <source>
        <dbReference type="Proteomes" id="UP000724584"/>
    </source>
</evidence>
<comment type="caution">
    <text evidence="1">The sequence shown here is derived from an EMBL/GenBank/DDBJ whole genome shotgun (WGS) entry which is preliminary data.</text>
</comment>
<gene>
    <name evidence="1" type="ORF">F5144DRAFT_176991</name>
</gene>
<protein>
    <submittedName>
        <fullName evidence="1">Uncharacterized protein</fullName>
    </submittedName>
</protein>
<accession>A0ACB7PH55</accession>
<dbReference type="EMBL" id="JAGIZQ010000003">
    <property type="protein sequence ID" value="KAH6636366.1"/>
    <property type="molecule type" value="Genomic_DNA"/>
</dbReference>
<proteinExistence type="predicted"/>
<reference evidence="1 2" key="1">
    <citation type="journal article" date="2021" name="Nat. Commun.">
        <title>Genetic determinants of endophytism in the Arabidopsis root mycobiome.</title>
        <authorList>
            <person name="Mesny F."/>
            <person name="Miyauchi S."/>
            <person name="Thiergart T."/>
            <person name="Pickel B."/>
            <person name="Atanasova L."/>
            <person name="Karlsson M."/>
            <person name="Huettel B."/>
            <person name="Barry K.W."/>
            <person name="Haridas S."/>
            <person name="Chen C."/>
            <person name="Bauer D."/>
            <person name="Andreopoulos W."/>
            <person name="Pangilinan J."/>
            <person name="LaButti K."/>
            <person name="Riley R."/>
            <person name="Lipzen A."/>
            <person name="Clum A."/>
            <person name="Drula E."/>
            <person name="Henrissat B."/>
            <person name="Kohler A."/>
            <person name="Grigoriev I.V."/>
            <person name="Martin F.M."/>
            <person name="Hacquard S."/>
        </authorList>
    </citation>
    <scope>NUCLEOTIDE SEQUENCE [LARGE SCALE GENOMIC DNA]</scope>
    <source>
        <strain evidence="1 2">MPI-SDFR-AT-0079</strain>
    </source>
</reference>
<name>A0ACB7PH55_9PEZI</name>
<dbReference type="Proteomes" id="UP000724584">
    <property type="component" value="Unassembled WGS sequence"/>
</dbReference>